<protein>
    <recommendedName>
        <fullName evidence="3">DNRLRE domain-containing protein</fullName>
    </recommendedName>
</protein>
<reference evidence="1 2" key="1">
    <citation type="submission" date="2018-06" db="EMBL/GenBank/DDBJ databases">
        <title>Extensive metabolic versatility and redundancy in microbially diverse, dynamic hydrothermal sediments.</title>
        <authorList>
            <person name="Dombrowski N."/>
            <person name="Teske A."/>
            <person name="Baker B.J."/>
        </authorList>
    </citation>
    <scope>NUCLEOTIDE SEQUENCE [LARGE SCALE GENOMIC DNA]</scope>
    <source>
        <strain evidence="1">B79_G16</strain>
    </source>
</reference>
<organism evidence="1 2">
    <name type="scientific">candidate division Kazan bacterium</name>
    <dbReference type="NCBI Taxonomy" id="2202143"/>
    <lineage>
        <taxon>Bacteria</taxon>
        <taxon>Bacteria division Kazan-3B-28</taxon>
    </lineage>
</organism>
<dbReference type="EMBL" id="QMNG01000039">
    <property type="protein sequence ID" value="RLC36649.1"/>
    <property type="molecule type" value="Genomic_DNA"/>
</dbReference>
<sequence length="472" mass="54426">MKPINRTTTLISKKGKRVKVEKHIKRIYYPDHNNPKVLKPIVTEPKDAKVYYTGYKHEIIDHDLLIGFSPKYNDLPFLRFTDPKTENTWALWIKGFGKNVPKTGIRPKSIGKLKHGMHYEIDPNVELKFEVLGHMIRKVIIVHKRPEWNEITFVISRFGGHLITGKTFDKPEPLLAFRKNDIKPLFKFLRPYVKDSSGNGVEPPKVHVPMMILNNIRTGVWELKIRLSEKWLDEAKYPIYIDPTITLQPDPTEGKENCIWSVGQDNYNFGACEHIWFGVDARATPHKYLRILIKFDLSDIPANSNIISAIETHYIYSAPNQPFHEIFIYRLLRDWSEGAHCWSNATTGESNWHYYSKPDEWDEPGADGAGTDRVSDCDNHTTGLISTNDPLEFNVENAVQAIVNGATNYGWRVNSEDVDDGIDAGTDYYTDNASDASKRPKLTIEYTIPDNIYWEIGRVGWEGQGRPFKWMY</sequence>
<name>A0A420ZBS3_UNCK3</name>
<dbReference type="AlphaFoldDB" id="A0A420ZBS3"/>
<evidence type="ECO:0000313" key="2">
    <source>
        <dbReference type="Proteomes" id="UP000281261"/>
    </source>
</evidence>
<gene>
    <name evidence="1" type="ORF">DRH29_04095</name>
</gene>
<proteinExistence type="predicted"/>
<dbReference type="NCBIfam" id="NF033679">
    <property type="entry name" value="DNRLRE_dom"/>
    <property type="match status" value="1"/>
</dbReference>
<accession>A0A420ZBS3</accession>
<comment type="caution">
    <text evidence="1">The sequence shown here is derived from an EMBL/GenBank/DDBJ whole genome shotgun (WGS) entry which is preliminary data.</text>
</comment>
<evidence type="ECO:0008006" key="3">
    <source>
        <dbReference type="Google" id="ProtNLM"/>
    </source>
</evidence>
<dbReference type="Proteomes" id="UP000281261">
    <property type="component" value="Unassembled WGS sequence"/>
</dbReference>
<evidence type="ECO:0000313" key="1">
    <source>
        <dbReference type="EMBL" id="RLC36649.1"/>
    </source>
</evidence>